<reference evidence="2 3" key="1">
    <citation type="journal article" date="2012" name="New Phytol.">
        <title>Insight into trade-off between wood decay and parasitism from the genome of a fungal forest pathogen.</title>
        <authorList>
            <person name="Olson A."/>
            <person name="Aerts A."/>
            <person name="Asiegbu F."/>
            <person name="Belbahri L."/>
            <person name="Bouzid O."/>
            <person name="Broberg A."/>
            <person name="Canback B."/>
            <person name="Coutinho P.M."/>
            <person name="Cullen D."/>
            <person name="Dalman K."/>
            <person name="Deflorio G."/>
            <person name="van Diepen L.T."/>
            <person name="Dunand C."/>
            <person name="Duplessis S."/>
            <person name="Durling M."/>
            <person name="Gonthier P."/>
            <person name="Grimwood J."/>
            <person name="Fossdal C.G."/>
            <person name="Hansson D."/>
            <person name="Henrissat B."/>
            <person name="Hietala A."/>
            <person name="Himmelstrand K."/>
            <person name="Hoffmeister D."/>
            <person name="Hogberg N."/>
            <person name="James T.Y."/>
            <person name="Karlsson M."/>
            <person name="Kohler A."/>
            <person name="Kues U."/>
            <person name="Lee Y.H."/>
            <person name="Lin Y.C."/>
            <person name="Lind M."/>
            <person name="Lindquist E."/>
            <person name="Lombard V."/>
            <person name="Lucas S."/>
            <person name="Lunden K."/>
            <person name="Morin E."/>
            <person name="Murat C."/>
            <person name="Park J."/>
            <person name="Raffaello T."/>
            <person name="Rouze P."/>
            <person name="Salamov A."/>
            <person name="Schmutz J."/>
            <person name="Solheim H."/>
            <person name="Stahlberg J."/>
            <person name="Velez H."/>
            <person name="de Vries R.P."/>
            <person name="Wiebenga A."/>
            <person name="Woodward S."/>
            <person name="Yakovlev I."/>
            <person name="Garbelotto M."/>
            <person name="Martin F."/>
            <person name="Grigoriev I.V."/>
            <person name="Stenlid J."/>
        </authorList>
    </citation>
    <scope>NUCLEOTIDE SEQUENCE [LARGE SCALE GENOMIC DNA]</scope>
    <source>
        <strain evidence="2 3">TC 32-1</strain>
    </source>
</reference>
<dbReference type="HOGENOM" id="CLU_063723_1_0_1"/>
<dbReference type="PANTHER" id="PTHR34612">
    <property type="entry name" value="GH131_N DOMAIN-CONTAINING PROTEIN"/>
    <property type="match status" value="1"/>
</dbReference>
<evidence type="ECO:0000259" key="1">
    <source>
        <dbReference type="Pfam" id="PF18271"/>
    </source>
</evidence>
<organism evidence="2 3">
    <name type="scientific">Heterobasidion irregulare (strain TC 32-1)</name>
    <dbReference type="NCBI Taxonomy" id="747525"/>
    <lineage>
        <taxon>Eukaryota</taxon>
        <taxon>Fungi</taxon>
        <taxon>Dikarya</taxon>
        <taxon>Basidiomycota</taxon>
        <taxon>Agaricomycotina</taxon>
        <taxon>Agaricomycetes</taxon>
        <taxon>Russulales</taxon>
        <taxon>Bondarzewiaceae</taxon>
        <taxon>Heterobasidion</taxon>
        <taxon>Heterobasidion annosum species complex</taxon>
    </lineage>
</organism>
<gene>
    <name evidence="2" type="ORF">HETIRDRAFT_451809</name>
</gene>
<dbReference type="KEGG" id="hir:HETIRDRAFT_451809"/>
<dbReference type="Pfam" id="PF18271">
    <property type="entry name" value="GH131_N"/>
    <property type="match status" value="1"/>
</dbReference>
<dbReference type="GeneID" id="20676196"/>
<feature type="domain" description="Glycoside hydrolase 131 catalytic N-terminal" evidence="1">
    <location>
        <begin position="19"/>
        <end position="291"/>
    </location>
</feature>
<sequence length="302" mass="32045">MYIPALAAVGTFVAAATSILYDGRAPSNLTAAQLDTSSGPYVTAVKGSQNASHYTTLLGQSVAPTPLWGVDEQSIRVTIDNTSVFTPGTAAPQLGFRRTELIAQGNPISNRTAFDETIETGVTAFHFSLQADPQRPLNLTHDYQVVFIEPSDGTHVFGLELGTPFNQTPDALSHSLKLLAHDSTVVFNTSFTDADWHNFAVVVDWTQRTLQVLYSANAQTLQTVTDVVPNTSATAGAAGQGEFHFGVLKLPLIDPTQTSAQQSDVVHFGIQEGTTEGLIYSGVFVESASSGVSVGNGRTVTL</sequence>
<dbReference type="Proteomes" id="UP000030671">
    <property type="component" value="Unassembled WGS sequence"/>
</dbReference>
<keyword evidence="3" id="KW-1185">Reference proteome</keyword>
<dbReference type="PANTHER" id="PTHR34612:SF2">
    <property type="entry name" value="GLYCOSIDE HYDROLASE 131 CATALYTIC N-TERMINAL DOMAIN-CONTAINING PROTEIN"/>
    <property type="match status" value="1"/>
</dbReference>
<dbReference type="STRING" id="747525.W4K8T0"/>
<name>W4K8T0_HETIT</name>
<dbReference type="RefSeq" id="XP_009546782.1">
    <property type="nucleotide sequence ID" value="XM_009548487.1"/>
</dbReference>
<dbReference type="InParanoid" id="W4K8T0"/>
<proteinExistence type="predicted"/>
<protein>
    <recommendedName>
        <fullName evidence="1">Glycoside hydrolase 131 catalytic N-terminal domain-containing protein</fullName>
    </recommendedName>
</protein>
<evidence type="ECO:0000313" key="2">
    <source>
        <dbReference type="EMBL" id="ETW82242.1"/>
    </source>
</evidence>
<dbReference type="EMBL" id="KI925458">
    <property type="protein sequence ID" value="ETW82242.1"/>
    <property type="molecule type" value="Genomic_DNA"/>
</dbReference>
<dbReference type="Gene3D" id="2.60.120.1160">
    <property type="match status" value="1"/>
</dbReference>
<dbReference type="OrthoDB" id="5283326at2759"/>
<dbReference type="InterPro" id="IPR041524">
    <property type="entry name" value="GH131_N"/>
</dbReference>
<dbReference type="AlphaFoldDB" id="W4K8T0"/>
<dbReference type="eggNOG" id="ENOG502SKJS">
    <property type="taxonomic scope" value="Eukaryota"/>
</dbReference>
<evidence type="ECO:0000313" key="3">
    <source>
        <dbReference type="Proteomes" id="UP000030671"/>
    </source>
</evidence>
<accession>W4K8T0</accession>